<organism evidence="1 2">
    <name type="scientific">Remersonia thermophila</name>
    <dbReference type="NCBI Taxonomy" id="72144"/>
    <lineage>
        <taxon>Eukaryota</taxon>
        <taxon>Fungi</taxon>
        <taxon>Dikarya</taxon>
        <taxon>Ascomycota</taxon>
        <taxon>Pezizomycotina</taxon>
        <taxon>Sordariomycetes</taxon>
        <taxon>Sordariomycetidae</taxon>
        <taxon>Sordariales</taxon>
        <taxon>Sordariales incertae sedis</taxon>
        <taxon>Remersonia</taxon>
    </lineage>
</organism>
<dbReference type="RefSeq" id="XP_070866063.1">
    <property type="nucleotide sequence ID" value="XM_071011122.1"/>
</dbReference>
<gene>
    <name evidence="1" type="ORF">VTJ83DRAFT_4613</name>
</gene>
<accession>A0ABR4DBX5</accession>
<protein>
    <recommendedName>
        <fullName evidence="3">Heterokaryon incompatibility domain-containing protein</fullName>
    </recommendedName>
</protein>
<dbReference type="EMBL" id="JAZGUE010000004">
    <property type="protein sequence ID" value="KAL2267336.1"/>
    <property type="molecule type" value="Genomic_DNA"/>
</dbReference>
<evidence type="ECO:0008006" key="3">
    <source>
        <dbReference type="Google" id="ProtNLM"/>
    </source>
</evidence>
<evidence type="ECO:0000313" key="1">
    <source>
        <dbReference type="EMBL" id="KAL2267336.1"/>
    </source>
</evidence>
<sequence>MLRATSSVWNIKWPFRSSPGGVVGQFMIAKRAPEDNEDQPDHYLVETEKNPPSNRGWTVQERVLSRSTVLFGQRQMHWECASGRWSESTRMRPVRFENHVLQVGLPFAPLPKFGSGPVQDQDELLEGWYRILRVFTLRELTKKTDKLPTLSGIAKLVRQGFGDNFDTTCQDGLWSHDFPRAILWTSRDAATDILSVAWENIVLDVNDSYGPVKEGT</sequence>
<dbReference type="PANTHER" id="PTHR33112">
    <property type="entry name" value="DOMAIN PROTEIN, PUTATIVE-RELATED"/>
    <property type="match status" value="1"/>
</dbReference>
<evidence type="ECO:0000313" key="2">
    <source>
        <dbReference type="Proteomes" id="UP001600064"/>
    </source>
</evidence>
<dbReference type="GeneID" id="98125766"/>
<dbReference type="Proteomes" id="UP001600064">
    <property type="component" value="Unassembled WGS sequence"/>
</dbReference>
<dbReference type="PANTHER" id="PTHR33112:SF10">
    <property type="entry name" value="TOL"/>
    <property type="match status" value="1"/>
</dbReference>
<keyword evidence="2" id="KW-1185">Reference proteome</keyword>
<reference evidence="1 2" key="1">
    <citation type="journal article" date="2024" name="Commun. Biol.">
        <title>Comparative genomic analysis of thermophilic fungi reveals convergent evolutionary adaptations and gene losses.</title>
        <authorList>
            <person name="Steindorff A.S."/>
            <person name="Aguilar-Pontes M.V."/>
            <person name="Robinson A.J."/>
            <person name="Andreopoulos B."/>
            <person name="LaButti K."/>
            <person name="Kuo A."/>
            <person name="Mondo S."/>
            <person name="Riley R."/>
            <person name="Otillar R."/>
            <person name="Haridas S."/>
            <person name="Lipzen A."/>
            <person name="Grimwood J."/>
            <person name="Schmutz J."/>
            <person name="Clum A."/>
            <person name="Reid I.D."/>
            <person name="Moisan M.C."/>
            <person name="Butler G."/>
            <person name="Nguyen T.T.M."/>
            <person name="Dewar K."/>
            <person name="Conant G."/>
            <person name="Drula E."/>
            <person name="Henrissat B."/>
            <person name="Hansel C."/>
            <person name="Singer S."/>
            <person name="Hutchinson M.I."/>
            <person name="de Vries R.P."/>
            <person name="Natvig D.O."/>
            <person name="Powell A.J."/>
            <person name="Tsang A."/>
            <person name="Grigoriev I.V."/>
        </authorList>
    </citation>
    <scope>NUCLEOTIDE SEQUENCE [LARGE SCALE GENOMIC DNA]</scope>
    <source>
        <strain evidence="1 2">ATCC 22073</strain>
    </source>
</reference>
<proteinExistence type="predicted"/>
<comment type="caution">
    <text evidence="1">The sequence shown here is derived from an EMBL/GenBank/DDBJ whole genome shotgun (WGS) entry which is preliminary data.</text>
</comment>
<name>A0ABR4DBX5_9PEZI</name>